<dbReference type="Pfam" id="PF17318">
    <property type="entry name" value="DUF5361"/>
    <property type="match status" value="1"/>
</dbReference>
<sequence>MADRLNDLAWMQTEDGQRGVNRPGSILQKLMGTEEEQEQLMTFGSGEEYEMYREKLLRGDANGRN</sequence>
<protein>
    <submittedName>
        <fullName evidence="1">Uncharacterized protein</fullName>
    </submittedName>
</protein>
<accession>A0AAE3VC70</accession>
<organism evidence="1 2">
    <name type="scientific">Moryella indoligenes</name>
    <dbReference type="NCBI Taxonomy" id="371674"/>
    <lineage>
        <taxon>Bacteria</taxon>
        <taxon>Bacillati</taxon>
        <taxon>Bacillota</taxon>
        <taxon>Clostridia</taxon>
        <taxon>Lachnospirales</taxon>
        <taxon>Lachnospiraceae</taxon>
        <taxon>Moryella</taxon>
    </lineage>
</organism>
<dbReference type="AlphaFoldDB" id="A0AAE3VC70"/>
<reference evidence="1" key="1">
    <citation type="submission" date="2023-07" db="EMBL/GenBank/DDBJ databases">
        <title>Genomic Encyclopedia of Type Strains, Phase IV (KMG-IV): sequencing the most valuable type-strain genomes for metagenomic binning, comparative biology and taxonomic classification.</title>
        <authorList>
            <person name="Goeker M."/>
        </authorList>
    </citation>
    <scope>NUCLEOTIDE SEQUENCE</scope>
    <source>
        <strain evidence="1">DSM 19659</strain>
    </source>
</reference>
<dbReference type="Proteomes" id="UP001241537">
    <property type="component" value="Unassembled WGS sequence"/>
</dbReference>
<dbReference type="InterPro" id="IPR035286">
    <property type="entry name" value="DUF5361"/>
</dbReference>
<gene>
    <name evidence="1" type="ORF">J2S20_002323</name>
</gene>
<proteinExistence type="predicted"/>
<name>A0AAE3VC70_9FIRM</name>
<dbReference type="EMBL" id="JAUSTO010000025">
    <property type="protein sequence ID" value="MDQ0153602.1"/>
    <property type="molecule type" value="Genomic_DNA"/>
</dbReference>
<evidence type="ECO:0000313" key="1">
    <source>
        <dbReference type="EMBL" id="MDQ0153602.1"/>
    </source>
</evidence>
<comment type="caution">
    <text evidence="1">The sequence shown here is derived from an EMBL/GenBank/DDBJ whole genome shotgun (WGS) entry which is preliminary data.</text>
</comment>
<keyword evidence="2" id="KW-1185">Reference proteome</keyword>
<evidence type="ECO:0000313" key="2">
    <source>
        <dbReference type="Proteomes" id="UP001241537"/>
    </source>
</evidence>